<gene>
    <name evidence="1" type="ORF">HOLleu_25442</name>
</gene>
<evidence type="ECO:0000313" key="1">
    <source>
        <dbReference type="EMBL" id="KAJ8032035.1"/>
    </source>
</evidence>
<dbReference type="EMBL" id="JAIZAY010000012">
    <property type="protein sequence ID" value="KAJ8032035.1"/>
    <property type="molecule type" value="Genomic_DNA"/>
</dbReference>
<name>A0A9Q1BSN0_HOLLE</name>
<organism evidence="1 2">
    <name type="scientific">Holothuria leucospilota</name>
    <name type="common">Black long sea cucumber</name>
    <name type="synonym">Mertensiothuria leucospilota</name>
    <dbReference type="NCBI Taxonomy" id="206669"/>
    <lineage>
        <taxon>Eukaryota</taxon>
        <taxon>Metazoa</taxon>
        <taxon>Echinodermata</taxon>
        <taxon>Eleutherozoa</taxon>
        <taxon>Echinozoa</taxon>
        <taxon>Holothuroidea</taxon>
        <taxon>Aspidochirotacea</taxon>
        <taxon>Aspidochirotida</taxon>
        <taxon>Holothuriidae</taxon>
        <taxon>Holothuria</taxon>
    </lineage>
</organism>
<sequence length="261" mass="28720">MYPKGDSVLRQVDSNHVKIQLPQSLPHSSYNASSQGEVLLTYDTVTDNTLAADLSDDLKEQVSTSYHVFSVLLPLVIGMADEHVGLFLRHFSNSTKEITFLYGTNTSGLIQVDSIEEADDGTVTIRLGDDVMVYKVQDDVKCNGETKVGKDFDKVLGKILKGTNYPLLFDWGCGLFGSQVSFCQLLDGFQCEIARVGGDVCTITTTTISERSPATMKIVNMTGVFREMIPFLAETVPNESFEAELIDRQHSTGIVYPCLIP</sequence>
<proteinExistence type="predicted"/>
<protein>
    <submittedName>
        <fullName evidence="1">Uncharacterized protein</fullName>
    </submittedName>
</protein>
<comment type="caution">
    <text evidence="1">The sequence shown here is derived from an EMBL/GenBank/DDBJ whole genome shotgun (WGS) entry which is preliminary data.</text>
</comment>
<dbReference type="OrthoDB" id="418169at2759"/>
<accession>A0A9Q1BSN0</accession>
<dbReference type="AlphaFoldDB" id="A0A9Q1BSN0"/>
<evidence type="ECO:0000313" key="2">
    <source>
        <dbReference type="Proteomes" id="UP001152320"/>
    </source>
</evidence>
<dbReference type="Proteomes" id="UP001152320">
    <property type="component" value="Chromosome 12"/>
</dbReference>
<keyword evidence="2" id="KW-1185">Reference proteome</keyword>
<reference evidence="1" key="1">
    <citation type="submission" date="2021-10" db="EMBL/GenBank/DDBJ databases">
        <title>Tropical sea cucumber genome reveals ecological adaptation and Cuvierian tubules defense mechanism.</title>
        <authorList>
            <person name="Chen T."/>
        </authorList>
    </citation>
    <scope>NUCLEOTIDE SEQUENCE</scope>
    <source>
        <strain evidence="1">Nanhai2018</strain>
        <tissue evidence="1">Muscle</tissue>
    </source>
</reference>